<evidence type="ECO:0000256" key="1">
    <source>
        <dbReference type="SAM" id="MobiDB-lite"/>
    </source>
</evidence>
<accession>A0ABV1NX22</accession>
<keyword evidence="3" id="KW-1185">Reference proteome</keyword>
<reference evidence="2 3" key="1">
    <citation type="submission" date="2024-02" db="EMBL/GenBank/DDBJ databases">
        <title>Full genome sequence of Nocardioides kribbensis.</title>
        <authorList>
            <person name="Poletto B.L."/>
            <person name="Silva G."/>
            <person name="Galante D."/>
            <person name="Campos K.R."/>
            <person name="Santos M.B.N."/>
            <person name="Sacchi C.T."/>
        </authorList>
    </citation>
    <scope>NUCLEOTIDE SEQUENCE [LARGE SCALE GENOMIC DNA]</scope>
    <source>
        <strain evidence="2 3">O4R</strain>
    </source>
</reference>
<sequence length="54" mass="6003">MRLTCTYRPRDAGGEEVERHVEGPDPRSAADFLALLDAEAPDGHELVSVRIVQR</sequence>
<dbReference type="RefSeq" id="WP_251532537.1">
    <property type="nucleotide sequence ID" value="NZ_JBEGDP010000005.1"/>
</dbReference>
<feature type="region of interest" description="Disordered" evidence="1">
    <location>
        <begin position="1"/>
        <end position="25"/>
    </location>
</feature>
<gene>
    <name evidence="2" type="ORF">V6R90_07010</name>
</gene>
<feature type="compositionally biased region" description="Basic and acidic residues" evidence="1">
    <location>
        <begin position="8"/>
        <end position="25"/>
    </location>
</feature>
<name>A0ABV1NX22_9ACTN</name>
<dbReference type="Proteomes" id="UP001482520">
    <property type="component" value="Unassembled WGS sequence"/>
</dbReference>
<proteinExistence type="predicted"/>
<organism evidence="2 3">
    <name type="scientific">Nocardioides kribbensis</name>
    <dbReference type="NCBI Taxonomy" id="305517"/>
    <lineage>
        <taxon>Bacteria</taxon>
        <taxon>Bacillati</taxon>
        <taxon>Actinomycetota</taxon>
        <taxon>Actinomycetes</taxon>
        <taxon>Propionibacteriales</taxon>
        <taxon>Nocardioidaceae</taxon>
        <taxon>Nocardioides</taxon>
    </lineage>
</organism>
<evidence type="ECO:0000313" key="3">
    <source>
        <dbReference type="Proteomes" id="UP001482520"/>
    </source>
</evidence>
<comment type="caution">
    <text evidence="2">The sequence shown here is derived from an EMBL/GenBank/DDBJ whole genome shotgun (WGS) entry which is preliminary data.</text>
</comment>
<dbReference type="EMBL" id="JBEGDP010000005">
    <property type="protein sequence ID" value="MEQ7847025.1"/>
    <property type="molecule type" value="Genomic_DNA"/>
</dbReference>
<evidence type="ECO:0000313" key="2">
    <source>
        <dbReference type="EMBL" id="MEQ7847025.1"/>
    </source>
</evidence>
<protein>
    <submittedName>
        <fullName evidence="2">Uncharacterized protein</fullName>
    </submittedName>
</protein>